<name>A0AAV1I9K2_9CHLO</name>
<dbReference type="EMBL" id="CAUYUE010000007">
    <property type="protein sequence ID" value="CAK0782604.1"/>
    <property type="molecule type" value="Genomic_DNA"/>
</dbReference>
<accession>A0AAV1I9K2</accession>
<protein>
    <submittedName>
        <fullName evidence="2">Uncharacterized protein</fullName>
    </submittedName>
</protein>
<keyword evidence="1" id="KW-0732">Signal</keyword>
<organism evidence="2 3">
    <name type="scientific">Coccomyxa viridis</name>
    <dbReference type="NCBI Taxonomy" id="1274662"/>
    <lineage>
        <taxon>Eukaryota</taxon>
        <taxon>Viridiplantae</taxon>
        <taxon>Chlorophyta</taxon>
        <taxon>core chlorophytes</taxon>
        <taxon>Trebouxiophyceae</taxon>
        <taxon>Trebouxiophyceae incertae sedis</taxon>
        <taxon>Coccomyxaceae</taxon>
        <taxon>Coccomyxa</taxon>
    </lineage>
</organism>
<feature type="chain" id="PRO_5043628715" evidence="1">
    <location>
        <begin position="28"/>
        <end position="278"/>
    </location>
</feature>
<keyword evidence="3" id="KW-1185">Reference proteome</keyword>
<evidence type="ECO:0000313" key="2">
    <source>
        <dbReference type="EMBL" id="CAK0782604.1"/>
    </source>
</evidence>
<comment type="caution">
    <text evidence="2">The sequence shown here is derived from an EMBL/GenBank/DDBJ whole genome shotgun (WGS) entry which is preliminary data.</text>
</comment>
<feature type="signal peptide" evidence="1">
    <location>
        <begin position="1"/>
        <end position="27"/>
    </location>
</feature>
<evidence type="ECO:0000256" key="1">
    <source>
        <dbReference type="SAM" id="SignalP"/>
    </source>
</evidence>
<dbReference type="Proteomes" id="UP001314263">
    <property type="component" value="Unassembled WGS sequence"/>
</dbReference>
<proteinExistence type="predicted"/>
<gene>
    <name evidence="2" type="ORF">CVIRNUC_005809</name>
</gene>
<evidence type="ECO:0000313" key="3">
    <source>
        <dbReference type="Proteomes" id="UP001314263"/>
    </source>
</evidence>
<dbReference type="AlphaFoldDB" id="A0AAV1I9K2"/>
<reference evidence="2 3" key="1">
    <citation type="submission" date="2023-10" db="EMBL/GenBank/DDBJ databases">
        <authorList>
            <person name="Maclean D."/>
            <person name="Macfadyen A."/>
        </authorList>
    </citation>
    <scope>NUCLEOTIDE SEQUENCE [LARGE SCALE GENOMIC DNA]</scope>
</reference>
<sequence length="278" mass="31602">MVARTLLPACIWCAALTLHLAVTGLQGSKVQLSTENRRGNGRILVFYHVTAKGQYRGAIRQQMGSILLSGLYSRIDALYACVLGETPEAIDAASELLQSFGAKVSILQTSQDMQQMERLTLTSLARRVQPADRVLYMHSKGISYGDDSEQGMNTYWWTLFMEYHLVQGHARCLDLLRIYDVVGVKWENMQRPDARPGWHFSGNFWWAAGSYLRSLNCTVGELYHDTELWVGSGRPRFFSLWQTPTKDDRTAVFYDVPFVPKLYVDADQRQAMLHAQHS</sequence>